<sequence>MTTVYIYIIHTVIQKSGPPSRSSQPKAIQVGDFMEQLKESCWNYDGACRPSWIQPKNIPWNVEEGVSDIRVGGHQKWIGAIMSGGVLIKLIC</sequence>
<evidence type="ECO:0000313" key="2">
    <source>
        <dbReference type="Proteomes" id="UP000770717"/>
    </source>
</evidence>
<proteinExistence type="predicted"/>
<comment type="caution">
    <text evidence="1">The sequence shown here is derived from an EMBL/GenBank/DDBJ whole genome shotgun (WGS) entry which is preliminary data.</text>
</comment>
<organism evidence="1 2">
    <name type="scientific">Eleutherodactylus coqui</name>
    <name type="common">Puerto Rican coqui</name>
    <dbReference type="NCBI Taxonomy" id="57060"/>
    <lineage>
        <taxon>Eukaryota</taxon>
        <taxon>Metazoa</taxon>
        <taxon>Chordata</taxon>
        <taxon>Craniata</taxon>
        <taxon>Vertebrata</taxon>
        <taxon>Euteleostomi</taxon>
        <taxon>Amphibia</taxon>
        <taxon>Batrachia</taxon>
        <taxon>Anura</taxon>
        <taxon>Neobatrachia</taxon>
        <taxon>Hyloidea</taxon>
        <taxon>Eleutherodactylidae</taxon>
        <taxon>Eleutherodactylinae</taxon>
        <taxon>Eleutherodactylus</taxon>
        <taxon>Eleutherodactylus</taxon>
    </lineage>
</organism>
<accession>A0A8J6BFN0</accession>
<reference evidence="1" key="1">
    <citation type="thesis" date="2020" institute="ProQuest LLC" country="789 East Eisenhower Parkway, Ann Arbor, MI, USA">
        <title>Comparative Genomics and Chromosome Evolution.</title>
        <authorList>
            <person name="Mudd A.B."/>
        </authorList>
    </citation>
    <scope>NUCLEOTIDE SEQUENCE</scope>
    <source>
        <strain evidence="1">HN-11 Male</strain>
        <tissue evidence="1">Kidney and liver</tissue>
    </source>
</reference>
<keyword evidence="2" id="KW-1185">Reference proteome</keyword>
<gene>
    <name evidence="1" type="ORF">GDO78_023296</name>
</gene>
<dbReference type="EMBL" id="WNTK01009891">
    <property type="protein sequence ID" value="KAG9462695.1"/>
    <property type="molecule type" value="Genomic_DNA"/>
</dbReference>
<dbReference type="AlphaFoldDB" id="A0A8J6BFN0"/>
<evidence type="ECO:0000313" key="1">
    <source>
        <dbReference type="EMBL" id="KAG9462695.1"/>
    </source>
</evidence>
<dbReference type="Proteomes" id="UP000770717">
    <property type="component" value="Unassembled WGS sequence"/>
</dbReference>
<name>A0A8J6BFN0_ELECQ</name>
<protein>
    <submittedName>
        <fullName evidence="1">Uncharacterized protein</fullName>
    </submittedName>
</protein>